<feature type="signal peptide" evidence="2">
    <location>
        <begin position="1"/>
        <end position="32"/>
    </location>
</feature>
<evidence type="ECO:0000313" key="4">
    <source>
        <dbReference type="Proteomes" id="UP000009047"/>
    </source>
</evidence>
<organism evidence="3 4">
    <name type="scientific">Desulfarculus baarsii (strain ATCC 33931 / DSM 2075 / LMG 7858 / VKM B-1802 / 2st14)</name>
    <dbReference type="NCBI Taxonomy" id="644282"/>
    <lineage>
        <taxon>Bacteria</taxon>
        <taxon>Pseudomonadati</taxon>
        <taxon>Thermodesulfobacteriota</taxon>
        <taxon>Desulfarculia</taxon>
        <taxon>Desulfarculales</taxon>
        <taxon>Desulfarculaceae</taxon>
        <taxon>Desulfarculus</taxon>
    </lineage>
</organism>
<evidence type="ECO:0000313" key="3">
    <source>
        <dbReference type="EMBL" id="ADK83746.1"/>
    </source>
</evidence>
<gene>
    <name evidence="3" type="ordered locus">Deba_0371</name>
</gene>
<accession>E1QDW0</accession>
<keyword evidence="4" id="KW-1185">Reference proteome</keyword>
<sequence>MIAKSPGPVNKLKALSLVLAMVFIALARPAAAAEPFVIAPPTSGADLRLLPASAWGPPESDGGDMLLKLSYVRGMIDALAYAQVAPRGASQALEGLRGLNLAEAVAAIDRYYLTDPRRRDLPPAAVLLRVLPSAEATPTPSPSPAPLQAPEDAWTPSQPAGQDGPTP</sequence>
<evidence type="ECO:0000256" key="2">
    <source>
        <dbReference type="SAM" id="SignalP"/>
    </source>
</evidence>
<dbReference type="Proteomes" id="UP000009047">
    <property type="component" value="Chromosome"/>
</dbReference>
<dbReference type="OrthoDB" id="9954864at2"/>
<protein>
    <submittedName>
        <fullName evidence="3">Uncharacterized protein</fullName>
    </submittedName>
</protein>
<dbReference type="HOGENOM" id="CLU_1591849_0_0_7"/>
<proteinExistence type="predicted"/>
<evidence type="ECO:0000256" key="1">
    <source>
        <dbReference type="SAM" id="MobiDB-lite"/>
    </source>
</evidence>
<reference evidence="3 4" key="1">
    <citation type="journal article" date="2010" name="Stand. Genomic Sci.">
        <title>Complete genome sequence of Desulfarculus baarsii type strain (2st14).</title>
        <authorList>
            <person name="Sun H."/>
            <person name="Spring S."/>
            <person name="Lapidus A."/>
            <person name="Davenport K."/>
            <person name="Del Rio T.G."/>
            <person name="Tice H."/>
            <person name="Nolan M."/>
            <person name="Copeland A."/>
            <person name="Cheng J.F."/>
            <person name="Lucas S."/>
            <person name="Tapia R."/>
            <person name="Goodwin L."/>
            <person name="Pitluck S."/>
            <person name="Ivanova N."/>
            <person name="Pagani I."/>
            <person name="Mavromatis K."/>
            <person name="Ovchinnikova G."/>
            <person name="Pati A."/>
            <person name="Chen A."/>
            <person name="Palaniappan K."/>
            <person name="Hauser L."/>
            <person name="Chang Y.J."/>
            <person name="Jeffries C.D."/>
            <person name="Detter J.C."/>
            <person name="Han C."/>
            <person name="Rohde M."/>
            <person name="Brambilla E."/>
            <person name="Goker M."/>
            <person name="Woyke T."/>
            <person name="Bristow J."/>
            <person name="Eisen J.A."/>
            <person name="Markowitz V."/>
            <person name="Hugenholtz P."/>
            <person name="Kyrpides N.C."/>
            <person name="Klenk H.P."/>
            <person name="Land M."/>
        </authorList>
    </citation>
    <scope>NUCLEOTIDE SEQUENCE [LARGE SCALE GENOMIC DNA]</scope>
    <source>
        <strain evidence="4">ATCC 33931 / DSM 2075 / LMG 7858 / VKM B-1802 / 2st14</strain>
    </source>
</reference>
<dbReference type="EMBL" id="CP002085">
    <property type="protein sequence ID" value="ADK83746.1"/>
    <property type="molecule type" value="Genomic_DNA"/>
</dbReference>
<dbReference type="STRING" id="644282.Deba_0371"/>
<feature type="chain" id="PRO_5003150193" evidence="2">
    <location>
        <begin position="33"/>
        <end position="167"/>
    </location>
</feature>
<dbReference type="RefSeq" id="WP_013257202.1">
    <property type="nucleotide sequence ID" value="NC_014365.1"/>
</dbReference>
<feature type="region of interest" description="Disordered" evidence="1">
    <location>
        <begin position="134"/>
        <end position="167"/>
    </location>
</feature>
<dbReference type="AlphaFoldDB" id="E1QDW0"/>
<name>E1QDW0_DESB2</name>
<dbReference type="KEGG" id="dbr:Deba_0371"/>
<keyword evidence="2" id="KW-0732">Signal</keyword>